<feature type="domain" description="Glucose-methanol-choline oxidoreductase N-terminal" evidence="4">
    <location>
        <begin position="330"/>
        <end position="344"/>
    </location>
</feature>
<feature type="active site" description="Proton donor" evidence="2">
    <location>
        <position position="569"/>
    </location>
</feature>
<comment type="cofactor">
    <cofactor evidence="3">
        <name>FAD</name>
        <dbReference type="ChEBI" id="CHEBI:57692"/>
    </cofactor>
</comment>
<dbReference type="InterPro" id="IPR036188">
    <property type="entry name" value="FAD/NAD-bd_sf"/>
</dbReference>
<evidence type="ECO:0000313" key="5">
    <source>
        <dbReference type="Proteomes" id="UP000504618"/>
    </source>
</evidence>
<dbReference type="AlphaFoldDB" id="A0A6J1QUB1"/>
<keyword evidence="3" id="KW-0274">FAD</keyword>
<name>A0A6J1QUB1_9HYME</name>
<organism evidence="5 6">
    <name type="scientific">Temnothorax curvispinosus</name>
    <dbReference type="NCBI Taxonomy" id="300111"/>
    <lineage>
        <taxon>Eukaryota</taxon>
        <taxon>Metazoa</taxon>
        <taxon>Ecdysozoa</taxon>
        <taxon>Arthropoda</taxon>
        <taxon>Hexapoda</taxon>
        <taxon>Insecta</taxon>
        <taxon>Pterygota</taxon>
        <taxon>Neoptera</taxon>
        <taxon>Endopterygota</taxon>
        <taxon>Hymenoptera</taxon>
        <taxon>Apocrita</taxon>
        <taxon>Aculeata</taxon>
        <taxon>Formicoidea</taxon>
        <taxon>Formicidae</taxon>
        <taxon>Myrmicinae</taxon>
        <taxon>Temnothorax</taxon>
    </lineage>
</organism>
<evidence type="ECO:0000256" key="1">
    <source>
        <dbReference type="ARBA" id="ARBA00010790"/>
    </source>
</evidence>
<dbReference type="SUPFAM" id="SSF54373">
    <property type="entry name" value="FAD-linked reductases, C-terminal domain"/>
    <property type="match status" value="1"/>
</dbReference>
<dbReference type="PIRSF" id="PIRSF000137">
    <property type="entry name" value="Alcohol_oxidase"/>
    <property type="match status" value="1"/>
</dbReference>
<feature type="binding site" evidence="3">
    <location>
        <position position="293"/>
    </location>
    <ligand>
        <name>FAD</name>
        <dbReference type="ChEBI" id="CHEBI:57692"/>
    </ligand>
</feature>
<evidence type="ECO:0000256" key="3">
    <source>
        <dbReference type="PIRSR" id="PIRSR000137-2"/>
    </source>
</evidence>
<dbReference type="Proteomes" id="UP000504618">
    <property type="component" value="Unplaced"/>
</dbReference>
<reference evidence="6" key="1">
    <citation type="submission" date="2025-08" db="UniProtKB">
        <authorList>
            <consortium name="RefSeq"/>
        </authorList>
    </citation>
    <scope>IDENTIFICATION</scope>
    <source>
        <tissue evidence="6">Whole body</tissue>
    </source>
</reference>
<dbReference type="InterPro" id="IPR000172">
    <property type="entry name" value="GMC_OxRdtase_N"/>
</dbReference>
<dbReference type="InterPro" id="IPR007867">
    <property type="entry name" value="GMC_OxRtase_C"/>
</dbReference>
<feature type="binding site" evidence="3">
    <location>
        <position position="155"/>
    </location>
    <ligand>
        <name>FAD</name>
        <dbReference type="ChEBI" id="CHEBI:57692"/>
    </ligand>
</feature>
<evidence type="ECO:0000259" key="4">
    <source>
        <dbReference type="PROSITE" id="PS00624"/>
    </source>
</evidence>
<evidence type="ECO:0000256" key="2">
    <source>
        <dbReference type="PIRSR" id="PIRSR000137-1"/>
    </source>
</evidence>
<dbReference type="InterPro" id="IPR012132">
    <property type="entry name" value="GMC_OxRdtase"/>
</dbReference>
<comment type="similarity">
    <text evidence="1">Belongs to the GMC oxidoreductase family.</text>
</comment>
<dbReference type="GO" id="GO:0050660">
    <property type="term" value="F:flavin adenine dinucleotide binding"/>
    <property type="evidence" value="ECO:0007669"/>
    <property type="project" value="InterPro"/>
</dbReference>
<evidence type="ECO:0000313" key="6">
    <source>
        <dbReference type="RefSeq" id="XP_024884511.1"/>
    </source>
</evidence>
<sequence>MNNIRRVLHVLSIYTIINSLHGHSYSSLHGNSNSNNGWTLQKLLSSPIDFLKQNQQYVNQELPDMTPQFGDRYDFIVIGAGTAGATIAARLSEVPQIKVLLIEAGSNENLFMDIPIIAPIFQIYDTINWHYQTKSSHKYCRGMKNNSCHWASGKVVGGNSVLNFMIASRGSAENYDRWAEMGNEGWAYQDVLQYFKKLETMDIPEIKSDINYHGTDGPVHITYPPFHTPLAEAFLKAGKELGYSLVDYNGKNKIGFSYLQTTIINGTRMSSNRAYLHPVHGRTNLHLTRESTVTKVLINRITNRAIGVEFIKNKQTIRVFAKKEVILCAGAIRSPQLLMLSGIGPAKHLTDLGINIIRDAPVGENLMDHPTFFGLSFTTIAAADFKLFDMINPFHSHISDFLINRMGTFTIPGGCEALGFVNTKQPKNNNNLPDIELLFGGNAMKELVPQRMLQLKDPITQEWDKYSLSNGWTVLPILLKPKSRGRITLLASDVNVKPEIVPNYFDDPDDVRTMIAGIRTALSIGQTKTMQAFDSKLLNITYTECNNYEYDSDAYWECLIRMLTTTLYHYCGTCKMGPSGDPTAVVDPRLKVIGVEGLRVADASIMPEIISGHLNIPVYMIAEKAADMIKEDWGYLYNNYIINFYEKIALSINNTLSLLRHL</sequence>
<dbReference type="Gene3D" id="3.30.560.10">
    <property type="entry name" value="Glucose Oxidase, domain 3"/>
    <property type="match status" value="1"/>
</dbReference>
<proteinExistence type="inferred from homology"/>
<dbReference type="OrthoDB" id="269227at2759"/>
<keyword evidence="5" id="KW-1185">Reference proteome</keyword>
<accession>A0A6J1QUB1</accession>
<dbReference type="RefSeq" id="XP_024884511.1">
    <property type="nucleotide sequence ID" value="XM_025028743.1"/>
</dbReference>
<gene>
    <name evidence="6" type="primary">LOC112462763</name>
</gene>
<keyword evidence="3" id="KW-0285">Flavoprotein</keyword>
<dbReference type="Pfam" id="PF05199">
    <property type="entry name" value="GMC_oxred_C"/>
    <property type="match status" value="1"/>
</dbReference>
<dbReference type="PANTHER" id="PTHR11552:SF158">
    <property type="entry name" value="GH23626P-RELATED"/>
    <property type="match status" value="1"/>
</dbReference>
<dbReference type="PANTHER" id="PTHR11552">
    <property type="entry name" value="GLUCOSE-METHANOL-CHOLINE GMC OXIDOREDUCTASE"/>
    <property type="match status" value="1"/>
</dbReference>
<dbReference type="Gene3D" id="3.50.50.60">
    <property type="entry name" value="FAD/NAD(P)-binding domain"/>
    <property type="match status" value="1"/>
</dbReference>
<dbReference type="Pfam" id="PF00732">
    <property type="entry name" value="GMC_oxred_N"/>
    <property type="match status" value="1"/>
</dbReference>
<dbReference type="PROSITE" id="PS00624">
    <property type="entry name" value="GMC_OXRED_2"/>
    <property type="match status" value="1"/>
</dbReference>
<protein>
    <submittedName>
        <fullName evidence="6">Glucose dehydrogenase [FAD, quinone]-like</fullName>
    </submittedName>
</protein>
<feature type="active site" description="Proton acceptor" evidence="2">
    <location>
        <position position="613"/>
    </location>
</feature>
<dbReference type="GeneID" id="112462763"/>
<dbReference type="GO" id="GO:0016614">
    <property type="term" value="F:oxidoreductase activity, acting on CH-OH group of donors"/>
    <property type="evidence" value="ECO:0007669"/>
    <property type="project" value="InterPro"/>
</dbReference>
<dbReference type="SUPFAM" id="SSF51905">
    <property type="entry name" value="FAD/NAD(P)-binding domain"/>
    <property type="match status" value="1"/>
</dbReference>